<dbReference type="EMBL" id="QSBY01000004">
    <property type="protein sequence ID" value="RHW73142.1"/>
    <property type="molecule type" value="Genomic_DNA"/>
</dbReference>
<gene>
    <name evidence="3" type="ORF">DPX39_040041200</name>
</gene>
<keyword evidence="2" id="KW-0812">Transmembrane</keyword>
<feature type="compositionally biased region" description="Basic and acidic residues" evidence="1">
    <location>
        <begin position="40"/>
        <end position="56"/>
    </location>
</feature>
<protein>
    <submittedName>
        <fullName evidence="3">Uncharacterized protein</fullName>
    </submittedName>
</protein>
<accession>A0A3L6L946</accession>
<feature type="transmembrane region" description="Helical" evidence="2">
    <location>
        <begin position="6"/>
        <end position="28"/>
    </location>
</feature>
<evidence type="ECO:0000256" key="2">
    <source>
        <dbReference type="SAM" id="Phobius"/>
    </source>
</evidence>
<evidence type="ECO:0000313" key="3">
    <source>
        <dbReference type="EMBL" id="RHW73142.1"/>
    </source>
</evidence>
<comment type="caution">
    <text evidence="3">The sequence shown here is derived from an EMBL/GenBank/DDBJ whole genome shotgun (WGS) entry which is preliminary data.</text>
</comment>
<evidence type="ECO:0000256" key="1">
    <source>
        <dbReference type="SAM" id="MobiDB-lite"/>
    </source>
</evidence>
<reference evidence="3" key="1">
    <citation type="submission" date="2018-09" db="EMBL/GenBank/DDBJ databases">
        <title>whole genome sequence of T. equiperdum IVM-t1 strain.</title>
        <authorList>
            <person name="Suganuma K."/>
        </authorList>
    </citation>
    <scope>NUCLEOTIDE SEQUENCE [LARGE SCALE GENOMIC DNA]</scope>
    <source>
        <strain evidence="3">IVM-t1</strain>
    </source>
</reference>
<dbReference type="AlphaFoldDB" id="A0A3L6L946"/>
<dbReference type="Proteomes" id="UP000266743">
    <property type="component" value="Chromosome 4"/>
</dbReference>
<organism evidence="3">
    <name type="scientific">Trypanosoma brucei equiperdum</name>
    <dbReference type="NCBI Taxonomy" id="630700"/>
    <lineage>
        <taxon>Eukaryota</taxon>
        <taxon>Discoba</taxon>
        <taxon>Euglenozoa</taxon>
        <taxon>Kinetoplastea</taxon>
        <taxon>Metakinetoplastina</taxon>
        <taxon>Trypanosomatida</taxon>
        <taxon>Trypanosomatidae</taxon>
        <taxon>Trypanosoma</taxon>
    </lineage>
</organism>
<keyword evidence="2" id="KW-0472">Membrane</keyword>
<keyword evidence="2" id="KW-1133">Transmembrane helix</keyword>
<feature type="region of interest" description="Disordered" evidence="1">
    <location>
        <begin position="37"/>
        <end position="56"/>
    </location>
</feature>
<proteinExistence type="predicted"/>
<name>A0A3L6L946_9TRYP</name>
<sequence length="219" mass="24844">METTHIINVVSFSVLFFCLLTITIEYVVSSRRQRRLANARSREREHLEVTRRNTTDHMRRKLTRQAIELLLANGYVTEGIALASMVGTTEVPVDRELRPNRPRRRPNLVTVADGSRMSISRVVQRARANDQAPDAPPGPVLMELLEKLQQQMQRENESQPFSGPIHTPVEELVVRLVKLEGDAKGLEKPSAADETYGKPVEYTINPANSSIWYVGNNCW</sequence>